<dbReference type="EMBL" id="GBRH01171906">
    <property type="protein sequence ID" value="JAE25990.1"/>
    <property type="molecule type" value="Transcribed_RNA"/>
</dbReference>
<reference evidence="1" key="2">
    <citation type="journal article" date="2015" name="Data Brief">
        <title>Shoot transcriptome of the giant reed, Arundo donax.</title>
        <authorList>
            <person name="Barrero R.A."/>
            <person name="Guerrero F.D."/>
            <person name="Moolhuijzen P."/>
            <person name="Goolsby J.A."/>
            <person name="Tidwell J."/>
            <person name="Bellgard S.E."/>
            <person name="Bellgard M.I."/>
        </authorList>
    </citation>
    <scope>NUCLEOTIDE SEQUENCE</scope>
    <source>
        <tissue evidence="1">Shoot tissue taken approximately 20 cm above the soil surface</tissue>
    </source>
</reference>
<name>A0A0A9GLJ8_ARUDO</name>
<protein>
    <submittedName>
        <fullName evidence="1">Uncharacterized protein</fullName>
    </submittedName>
</protein>
<proteinExistence type="predicted"/>
<sequence>MKAQELLHEGDLHCCLEMGKQVQQWQPLQHLHQRLSHLHLQLARGLPRSSLQRRARKLDVNLALQ</sequence>
<accession>A0A0A9GLJ8</accession>
<dbReference type="AlphaFoldDB" id="A0A0A9GLJ8"/>
<reference evidence="1" key="1">
    <citation type="submission" date="2014-09" db="EMBL/GenBank/DDBJ databases">
        <authorList>
            <person name="Magalhaes I.L.F."/>
            <person name="Oliveira U."/>
            <person name="Santos F.R."/>
            <person name="Vidigal T.H.D.A."/>
            <person name="Brescovit A.D."/>
            <person name="Santos A.J."/>
        </authorList>
    </citation>
    <scope>NUCLEOTIDE SEQUENCE</scope>
    <source>
        <tissue evidence="1">Shoot tissue taken approximately 20 cm above the soil surface</tissue>
    </source>
</reference>
<evidence type="ECO:0000313" key="1">
    <source>
        <dbReference type="EMBL" id="JAE25990.1"/>
    </source>
</evidence>
<organism evidence="1">
    <name type="scientific">Arundo donax</name>
    <name type="common">Giant reed</name>
    <name type="synonym">Donax arundinaceus</name>
    <dbReference type="NCBI Taxonomy" id="35708"/>
    <lineage>
        <taxon>Eukaryota</taxon>
        <taxon>Viridiplantae</taxon>
        <taxon>Streptophyta</taxon>
        <taxon>Embryophyta</taxon>
        <taxon>Tracheophyta</taxon>
        <taxon>Spermatophyta</taxon>
        <taxon>Magnoliopsida</taxon>
        <taxon>Liliopsida</taxon>
        <taxon>Poales</taxon>
        <taxon>Poaceae</taxon>
        <taxon>PACMAD clade</taxon>
        <taxon>Arundinoideae</taxon>
        <taxon>Arundineae</taxon>
        <taxon>Arundo</taxon>
    </lineage>
</organism>